<dbReference type="GO" id="GO:0002161">
    <property type="term" value="F:aminoacyl-tRNA deacylase activity"/>
    <property type="evidence" value="ECO:0007669"/>
    <property type="project" value="InterPro"/>
</dbReference>
<keyword evidence="4" id="KW-1185">Reference proteome</keyword>
<evidence type="ECO:0000313" key="4">
    <source>
        <dbReference type="Proteomes" id="UP000255417"/>
    </source>
</evidence>
<dbReference type="Pfam" id="PF04073">
    <property type="entry name" value="tRNA_edit"/>
    <property type="match status" value="1"/>
</dbReference>
<dbReference type="InterPro" id="IPR040285">
    <property type="entry name" value="ProX/PRXD1"/>
</dbReference>
<name>A0A379C9X4_9PAST</name>
<dbReference type="Proteomes" id="UP000255417">
    <property type="component" value="Unassembled WGS sequence"/>
</dbReference>
<dbReference type="EMBL" id="UGTA01000001">
    <property type="protein sequence ID" value="SUB59120.1"/>
    <property type="molecule type" value="Genomic_DNA"/>
</dbReference>
<dbReference type="PANTHER" id="PTHR31423:SF3">
    <property type="entry name" value="PROLYL-TRNA SYNTHETASE ASSOCIATED DOMAIN-CONTAINING PROTEIN 1-RELATED"/>
    <property type="match status" value="1"/>
</dbReference>
<proteinExistence type="inferred from homology"/>
<evidence type="ECO:0000259" key="2">
    <source>
        <dbReference type="Pfam" id="PF04073"/>
    </source>
</evidence>
<dbReference type="SUPFAM" id="SSF55826">
    <property type="entry name" value="YbaK/ProRS associated domain"/>
    <property type="match status" value="1"/>
</dbReference>
<dbReference type="PANTHER" id="PTHR31423">
    <property type="entry name" value="YBAK DOMAIN-CONTAINING PROTEIN"/>
    <property type="match status" value="1"/>
</dbReference>
<reference evidence="3 4" key="1">
    <citation type="submission" date="2018-06" db="EMBL/GenBank/DDBJ databases">
        <authorList>
            <consortium name="Pathogen Informatics"/>
            <person name="Doyle S."/>
        </authorList>
    </citation>
    <scope>NUCLEOTIDE SEQUENCE [LARGE SCALE GENOMIC DNA]</scope>
    <source>
        <strain evidence="3 4">NCTC12872</strain>
    </source>
</reference>
<dbReference type="OrthoDB" id="5145315at2"/>
<accession>A0A379C9X4</accession>
<comment type="similarity">
    <text evidence="1">Belongs to the PRORSD1 family.</text>
</comment>
<dbReference type="InterPro" id="IPR007214">
    <property type="entry name" value="YbaK/aa-tRNA-synth-assoc-dom"/>
</dbReference>
<dbReference type="InterPro" id="IPR036754">
    <property type="entry name" value="YbaK/aa-tRNA-synt-asso_dom_sf"/>
</dbReference>
<evidence type="ECO:0000313" key="3">
    <source>
        <dbReference type="EMBL" id="SUB59120.1"/>
    </source>
</evidence>
<sequence length="159" mass="18202">MDIKSLLKELNITCQWFDITPCITCAESAALLPEDRIGIGTKNLLFRDKKGRNYFLLVTDEYKTVDSKALAEQIESTRLSMANEEKLQQLLGVGKGSVSLFALVNDPEQQVQLLLDEDLLKATHWDAHPNRNDAVLILSREDWLSYFKYLNRSWITVKV</sequence>
<organism evidence="3 4">
    <name type="scientific">Phocoenobacter uteri</name>
    <dbReference type="NCBI Taxonomy" id="146806"/>
    <lineage>
        <taxon>Bacteria</taxon>
        <taxon>Pseudomonadati</taxon>
        <taxon>Pseudomonadota</taxon>
        <taxon>Gammaproteobacteria</taxon>
        <taxon>Pasteurellales</taxon>
        <taxon>Pasteurellaceae</taxon>
        <taxon>Phocoenobacter</taxon>
    </lineage>
</organism>
<feature type="domain" description="YbaK/aminoacyl-tRNA synthetase-associated" evidence="2">
    <location>
        <begin position="24"/>
        <end position="144"/>
    </location>
</feature>
<dbReference type="Gene3D" id="3.90.960.10">
    <property type="entry name" value="YbaK/aminoacyl-tRNA synthetase-associated domain"/>
    <property type="match status" value="1"/>
</dbReference>
<gene>
    <name evidence="3" type="primary">proX</name>
    <name evidence="3" type="ORF">NCTC12872_01095</name>
</gene>
<dbReference type="RefSeq" id="WP_115315611.1">
    <property type="nucleotide sequence ID" value="NZ_LWIF01000001.1"/>
</dbReference>
<evidence type="ECO:0000256" key="1">
    <source>
        <dbReference type="ARBA" id="ARBA00010201"/>
    </source>
</evidence>
<protein>
    <submittedName>
        <fullName evidence="3">Prolyl-tRNA deacylase proX</fullName>
    </submittedName>
</protein>
<dbReference type="AlphaFoldDB" id="A0A379C9X4"/>